<accession>A0A2K1KVS8</accession>
<feature type="compositionally biased region" description="Basic and acidic residues" evidence="3">
    <location>
        <begin position="1"/>
        <end position="10"/>
    </location>
</feature>
<dbReference type="Gene3D" id="3.40.50.150">
    <property type="entry name" value="Vaccinia Virus protein VP39"/>
    <property type="match status" value="1"/>
</dbReference>
<dbReference type="InterPro" id="IPR029063">
    <property type="entry name" value="SAM-dependent_MTases_sf"/>
</dbReference>
<dbReference type="Proteomes" id="UP000006727">
    <property type="component" value="Chromosome 3"/>
</dbReference>
<proteinExistence type="predicted"/>
<dbReference type="EMBL" id="ABEU02000003">
    <property type="protein sequence ID" value="PNR57879.1"/>
    <property type="molecule type" value="Genomic_DNA"/>
</dbReference>
<gene>
    <name evidence="5" type="primary">LOC112280553</name>
    <name evidence="4" type="ORF">PHYPA_004873</name>
</gene>
<evidence type="ECO:0000313" key="4">
    <source>
        <dbReference type="EMBL" id="PNR57879.1"/>
    </source>
</evidence>
<dbReference type="OrthoDB" id="1523883at2759"/>
<dbReference type="GO" id="GO:0008757">
    <property type="term" value="F:S-adenosylmethionine-dependent methyltransferase activity"/>
    <property type="evidence" value="ECO:0000318"/>
    <property type="project" value="GO_Central"/>
</dbReference>
<dbReference type="Gene3D" id="1.10.1200.270">
    <property type="entry name" value="Methyltransferase, alpha-helical capping domain"/>
    <property type="match status" value="1"/>
</dbReference>
<dbReference type="InterPro" id="IPR042086">
    <property type="entry name" value="MeTrfase_capping"/>
</dbReference>
<evidence type="ECO:0000256" key="1">
    <source>
        <dbReference type="ARBA" id="ARBA00022723"/>
    </source>
</evidence>
<organism evidence="4">
    <name type="scientific">Physcomitrium patens</name>
    <name type="common">Spreading-leaved earth moss</name>
    <name type="synonym">Physcomitrella patens</name>
    <dbReference type="NCBI Taxonomy" id="3218"/>
    <lineage>
        <taxon>Eukaryota</taxon>
        <taxon>Viridiplantae</taxon>
        <taxon>Streptophyta</taxon>
        <taxon>Embryophyta</taxon>
        <taxon>Bryophyta</taxon>
        <taxon>Bryophytina</taxon>
        <taxon>Bryopsida</taxon>
        <taxon>Funariidae</taxon>
        <taxon>Funariales</taxon>
        <taxon>Funariaceae</taxon>
        <taxon>Physcomitrium</taxon>
    </lineage>
</organism>
<keyword evidence="6" id="KW-1185">Reference proteome</keyword>
<keyword evidence="1" id="KW-0479">Metal-binding</keyword>
<dbReference type="PANTHER" id="PTHR31009">
    <property type="entry name" value="S-ADENOSYL-L-METHIONINE:CARBOXYL METHYLTRANSFERASE FAMILY PROTEIN"/>
    <property type="match status" value="1"/>
</dbReference>
<dbReference type="SUPFAM" id="SSF53335">
    <property type="entry name" value="S-adenosyl-L-methionine-dependent methyltransferases"/>
    <property type="match status" value="1"/>
</dbReference>
<feature type="region of interest" description="Disordered" evidence="3">
    <location>
        <begin position="1"/>
        <end position="27"/>
    </location>
</feature>
<sequence length="384" mass="42817">MAQRTEESKGKLSFATQGGQGEGSYSKSNSAASKTLSACIVPSLEEFLLHHFSPPQGAGPIYYADFGCAVGANTIGLAKFVTETLKSRPEISERDFLCYFADLPTNDFNTLFNQFPPLASRDGGNGNVEERTWFAAGVPGNQFNRMFPRSSLHVAITTLTLHYLPEIPKSITDESSPTFNRGCISSHGASPAVAEVFADTSREGLRKFFQCRAEELASGGVLAFYFPSRPDRAHPERQMSEDSMQLALWKVETAWRELVAEGVMPEELLDTFNVPNCHPSKEEVEEVVDHETSCFHIQKLEYIHKHPFSPPNPELILKDAQSYAKWWTGILRGGLGGMLSAHMAPELTEALMERFSKHIEKDYLEKKPQFPMIMNICMGILIRK</sequence>
<evidence type="ECO:0000313" key="6">
    <source>
        <dbReference type="Proteomes" id="UP000006727"/>
    </source>
</evidence>
<protein>
    <submittedName>
        <fullName evidence="4 5">Uncharacterized protein</fullName>
    </submittedName>
</protein>
<name>A0A2K1KVS8_PHYPA</name>
<reference evidence="4 6" key="1">
    <citation type="journal article" date="2008" name="Science">
        <title>The Physcomitrella genome reveals evolutionary insights into the conquest of land by plants.</title>
        <authorList>
            <person name="Rensing S."/>
            <person name="Lang D."/>
            <person name="Zimmer A."/>
            <person name="Terry A."/>
            <person name="Salamov A."/>
            <person name="Shapiro H."/>
            <person name="Nishiyama T."/>
            <person name="Perroud P.-F."/>
            <person name="Lindquist E."/>
            <person name="Kamisugi Y."/>
            <person name="Tanahashi T."/>
            <person name="Sakakibara K."/>
            <person name="Fujita T."/>
            <person name="Oishi K."/>
            <person name="Shin-I T."/>
            <person name="Kuroki Y."/>
            <person name="Toyoda A."/>
            <person name="Suzuki Y."/>
            <person name="Hashimoto A."/>
            <person name="Yamaguchi K."/>
            <person name="Sugano A."/>
            <person name="Kohara Y."/>
            <person name="Fujiyama A."/>
            <person name="Anterola A."/>
            <person name="Aoki S."/>
            <person name="Ashton N."/>
            <person name="Barbazuk W.B."/>
            <person name="Barker E."/>
            <person name="Bennetzen J."/>
            <person name="Bezanilla M."/>
            <person name="Blankenship R."/>
            <person name="Cho S.H."/>
            <person name="Dutcher S."/>
            <person name="Estelle M."/>
            <person name="Fawcett J.A."/>
            <person name="Gundlach H."/>
            <person name="Hanada K."/>
            <person name="Heyl A."/>
            <person name="Hicks K.A."/>
            <person name="Hugh J."/>
            <person name="Lohr M."/>
            <person name="Mayer K."/>
            <person name="Melkozernov A."/>
            <person name="Murata T."/>
            <person name="Nelson D."/>
            <person name="Pils B."/>
            <person name="Prigge M."/>
            <person name="Reiss B."/>
            <person name="Renner T."/>
            <person name="Rombauts S."/>
            <person name="Rushton P."/>
            <person name="Sanderfoot A."/>
            <person name="Schween G."/>
            <person name="Shiu S.-H."/>
            <person name="Stueber K."/>
            <person name="Theodoulou F.L."/>
            <person name="Tu H."/>
            <person name="Van de Peer Y."/>
            <person name="Verrier P.J."/>
            <person name="Waters E."/>
            <person name="Wood A."/>
            <person name="Yang L."/>
            <person name="Cove D."/>
            <person name="Cuming A."/>
            <person name="Hasebe M."/>
            <person name="Lucas S."/>
            <person name="Mishler D.B."/>
            <person name="Reski R."/>
            <person name="Grigoriev I."/>
            <person name="Quatrano R.S."/>
            <person name="Boore J.L."/>
        </authorList>
    </citation>
    <scope>NUCLEOTIDE SEQUENCE [LARGE SCALE GENOMIC DNA]</scope>
    <source>
        <strain evidence="5 6">cv. Gransden 2004</strain>
    </source>
</reference>
<dbReference type="InterPro" id="IPR005299">
    <property type="entry name" value="MeTrfase_7"/>
</dbReference>
<dbReference type="GeneID" id="112280553"/>
<keyword evidence="2" id="KW-0460">Magnesium</keyword>
<dbReference type="RefSeq" id="XP_024371926.1">
    <property type="nucleotide sequence ID" value="XM_024516158.2"/>
</dbReference>
<evidence type="ECO:0000313" key="5">
    <source>
        <dbReference type="EnsemblPlants" id="Pp3c3_23910V3.1"/>
    </source>
</evidence>
<reference evidence="5" key="3">
    <citation type="submission" date="2020-12" db="UniProtKB">
        <authorList>
            <consortium name="EnsemblPlants"/>
        </authorList>
    </citation>
    <scope>IDENTIFICATION</scope>
</reference>
<dbReference type="GO" id="GO:0032259">
    <property type="term" value="P:methylation"/>
    <property type="evidence" value="ECO:0000318"/>
    <property type="project" value="GO_Central"/>
</dbReference>
<dbReference type="AlphaFoldDB" id="A0A2K1KVS8"/>
<evidence type="ECO:0000256" key="2">
    <source>
        <dbReference type="ARBA" id="ARBA00022842"/>
    </source>
</evidence>
<reference evidence="4 6" key="2">
    <citation type="journal article" date="2018" name="Plant J.">
        <title>The Physcomitrella patens chromosome-scale assembly reveals moss genome structure and evolution.</title>
        <authorList>
            <person name="Lang D."/>
            <person name="Ullrich K.K."/>
            <person name="Murat F."/>
            <person name="Fuchs J."/>
            <person name="Jenkins J."/>
            <person name="Haas F.B."/>
            <person name="Piednoel M."/>
            <person name="Gundlach H."/>
            <person name="Van Bel M."/>
            <person name="Meyberg R."/>
            <person name="Vives C."/>
            <person name="Morata J."/>
            <person name="Symeonidi A."/>
            <person name="Hiss M."/>
            <person name="Muchero W."/>
            <person name="Kamisugi Y."/>
            <person name="Saleh O."/>
            <person name="Blanc G."/>
            <person name="Decker E.L."/>
            <person name="van Gessel N."/>
            <person name="Grimwood J."/>
            <person name="Hayes R.D."/>
            <person name="Graham S.W."/>
            <person name="Gunter L.E."/>
            <person name="McDaniel S.F."/>
            <person name="Hoernstein S.N.W."/>
            <person name="Larsson A."/>
            <person name="Li F.W."/>
            <person name="Perroud P.F."/>
            <person name="Phillips J."/>
            <person name="Ranjan P."/>
            <person name="Rokshar D.S."/>
            <person name="Rothfels C.J."/>
            <person name="Schneider L."/>
            <person name="Shu S."/>
            <person name="Stevenson D.W."/>
            <person name="Thummler F."/>
            <person name="Tillich M."/>
            <person name="Villarreal Aguilar J.C."/>
            <person name="Widiez T."/>
            <person name="Wong G.K."/>
            <person name="Wymore A."/>
            <person name="Zhang Y."/>
            <person name="Zimmer A.D."/>
            <person name="Quatrano R.S."/>
            <person name="Mayer K.F.X."/>
            <person name="Goodstein D."/>
            <person name="Casacuberta J.M."/>
            <person name="Vandepoele K."/>
            <person name="Reski R."/>
            <person name="Cuming A.C."/>
            <person name="Tuskan G.A."/>
            <person name="Maumus F."/>
            <person name="Salse J."/>
            <person name="Schmutz J."/>
            <person name="Rensing S.A."/>
        </authorList>
    </citation>
    <scope>NUCLEOTIDE SEQUENCE [LARGE SCALE GENOMIC DNA]</scope>
    <source>
        <strain evidence="5 6">cv. Gransden 2004</strain>
    </source>
</reference>
<dbReference type="GO" id="GO:0046872">
    <property type="term" value="F:metal ion binding"/>
    <property type="evidence" value="ECO:0007669"/>
    <property type="project" value="UniProtKB-KW"/>
</dbReference>
<evidence type="ECO:0000256" key="3">
    <source>
        <dbReference type="SAM" id="MobiDB-lite"/>
    </source>
</evidence>
<dbReference type="Gramene" id="Pp3c3_23910V3.1">
    <property type="protein sequence ID" value="Pp3c3_23910V3.1"/>
    <property type="gene ID" value="Pp3c3_23910"/>
</dbReference>
<dbReference type="KEGG" id="ppp:112280553"/>
<dbReference type="EnsemblPlants" id="Pp3c3_23910V3.1">
    <property type="protein sequence ID" value="Pp3c3_23910V3.1"/>
    <property type="gene ID" value="Pp3c3_23910"/>
</dbReference>
<dbReference type="OMA" id="NVEERTW"/>
<dbReference type="PaxDb" id="3218-PP1S47_20V6.1"/>
<dbReference type="Pfam" id="PF03492">
    <property type="entry name" value="Methyltransf_7"/>
    <property type="match status" value="1"/>
</dbReference>